<dbReference type="SUPFAM" id="SSF52058">
    <property type="entry name" value="L domain-like"/>
    <property type="match status" value="2"/>
</dbReference>
<evidence type="ECO:0000256" key="1">
    <source>
        <dbReference type="ARBA" id="ARBA00022614"/>
    </source>
</evidence>
<dbReference type="GO" id="GO:0005524">
    <property type="term" value="F:ATP binding"/>
    <property type="evidence" value="ECO:0007669"/>
    <property type="project" value="UniProtKB-KW"/>
</dbReference>
<dbReference type="EMBL" id="OIVN01006307">
    <property type="protein sequence ID" value="SPD30251.1"/>
    <property type="molecule type" value="Genomic_DNA"/>
</dbReference>
<dbReference type="InterPro" id="IPR002182">
    <property type="entry name" value="NB-ARC"/>
</dbReference>
<dbReference type="InterPro" id="IPR041118">
    <property type="entry name" value="Rx_N"/>
</dbReference>
<accession>A0A2N9J1Q3</accession>
<name>A0A2N9J1Q3_FAGSY</name>
<evidence type="ECO:0000313" key="8">
    <source>
        <dbReference type="EMBL" id="SPD30251.1"/>
    </source>
</evidence>
<keyword evidence="3" id="KW-0547">Nucleotide-binding</keyword>
<dbReference type="SUPFAM" id="SSF52540">
    <property type="entry name" value="P-loop containing nucleoside triphosphate hydrolases"/>
    <property type="match status" value="1"/>
</dbReference>
<dbReference type="InterPro" id="IPR027417">
    <property type="entry name" value="P-loop_NTPase"/>
</dbReference>
<dbReference type="Pfam" id="PF00931">
    <property type="entry name" value="NB-ARC"/>
    <property type="match status" value="1"/>
</dbReference>
<evidence type="ECO:0000256" key="6">
    <source>
        <dbReference type="SAM" id="SignalP"/>
    </source>
</evidence>
<dbReference type="PANTHER" id="PTHR36766:SF40">
    <property type="entry name" value="DISEASE RESISTANCE PROTEIN RGA3"/>
    <property type="match status" value="1"/>
</dbReference>
<dbReference type="GO" id="GO:0043531">
    <property type="term" value="F:ADP binding"/>
    <property type="evidence" value="ECO:0007669"/>
    <property type="project" value="InterPro"/>
</dbReference>
<keyword evidence="1" id="KW-0433">Leucine-rich repeat</keyword>
<dbReference type="InterPro" id="IPR056789">
    <property type="entry name" value="LRR_R13L1-DRL21"/>
</dbReference>
<dbReference type="PROSITE" id="PS50846">
    <property type="entry name" value="HMA_2"/>
    <property type="match status" value="1"/>
</dbReference>
<reference evidence="8" key="1">
    <citation type="submission" date="2018-02" db="EMBL/GenBank/DDBJ databases">
        <authorList>
            <person name="Cohen D.B."/>
            <person name="Kent A.D."/>
        </authorList>
    </citation>
    <scope>NUCLEOTIDE SEQUENCE</scope>
</reference>
<keyword evidence="6" id="KW-0732">Signal</keyword>
<dbReference type="Gene3D" id="1.20.5.4130">
    <property type="match status" value="1"/>
</dbReference>
<evidence type="ECO:0000256" key="4">
    <source>
        <dbReference type="ARBA" id="ARBA00022821"/>
    </source>
</evidence>
<dbReference type="Gene3D" id="1.10.8.430">
    <property type="entry name" value="Helical domain of apoptotic protease-activating factors"/>
    <property type="match status" value="1"/>
</dbReference>
<dbReference type="Gene3D" id="3.80.10.10">
    <property type="entry name" value="Ribonuclease Inhibitor"/>
    <property type="match status" value="2"/>
</dbReference>
<dbReference type="PRINTS" id="PR00364">
    <property type="entry name" value="DISEASERSIST"/>
</dbReference>
<dbReference type="Gene3D" id="3.30.70.100">
    <property type="match status" value="1"/>
</dbReference>
<evidence type="ECO:0000259" key="7">
    <source>
        <dbReference type="PROSITE" id="PS50846"/>
    </source>
</evidence>
<dbReference type="GO" id="GO:0046872">
    <property type="term" value="F:metal ion binding"/>
    <property type="evidence" value="ECO:0007669"/>
    <property type="project" value="InterPro"/>
</dbReference>
<dbReference type="GO" id="GO:0051707">
    <property type="term" value="P:response to other organism"/>
    <property type="evidence" value="ECO:0007669"/>
    <property type="project" value="UniProtKB-ARBA"/>
</dbReference>
<keyword evidence="2" id="KW-0677">Repeat</keyword>
<gene>
    <name evidence="8" type="ORF">FSB_LOCUS58133</name>
</gene>
<evidence type="ECO:0000256" key="3">
    <source>
        <dbReference type="ARBA" id="ARBA00022741"/>
    </source>
</evidence>
<dbReference type="Pfam" id="PF18052">
    <property type="entry name" value="Rx_N"/>
    <property type="match status" value="1"/>
</dbReference>
<keyword evidence="5" id="KW-0067">ATP-binding</keyword>
<dbReference type="GO" id="GO:0006952">
    <property type="term" value="P:defense response"/>
    <property type="evidence" value="ECO:0007669"/>
    <property type="project" value="UniProtKB-KW"/>
</dbReference>
<keyword evidence="4" id="KW-0611">Plant defense</keyword>
<proteinExistence type="predicted"/>
<evidence type="ECO:0000256" key="2">
    <source>
        <dbReference type="ARBA" id="ARBA00022737"/>
    </source>
</evidence>
<evidence type="ECO:0000256" key="5">
    <source>
        <dbReference type="ARBA" id="ARBA00022840"/>
    </source>
</evidence>
<feature type="domain" description="HMA" evidence="7">
    <location>
        <begin position="1182"/>
        <end position="1252"/>
    </location>
</feature>
<dbReference type="InterPro" id="IPR042197">
    <property type="entry name" value="Apaf_helical"/>
</dbReference>
<dbReference type="SUPFAM" id="SSF52047">
    <property type="entry name" value="RNI-like"/>
    <property type="match status" value="1"/>
</dbReference>
<dbReference type="InterPro" id="IPR006121">
    <property type="entry name" value="HMA_dom"/>
</dbReference>
<feature type="signal peptide" evidence="6">
    <location>
        <begin position="1"/>
        <end position="25"/>
    </location>
</feature>
<sequence>MAGALVGGAFLSAFLQVAFDRLASPEVVDYLRGDKPVDRLLQKLKMELISAHAVLNDAEEKQYTNPYVKEWLDELKHAAYDADDILDRIAYEALRCKFEAESHTGTSKVCRPFSTSELEEMLERLKYITEKTNVLGLKEVASGGGGVALPSSRLTTAYPEKRVCGRDIDKQAIFQLWQSPGTSSDGIFVVPIVGMGGIGKTTFAQFLYNDAIEVTGSTPKTQNLNSLQTEIRKALTGKKFFLVLDDVWNENYNAWAELVKVFECGAQEVKIIVTTRSERVASNVRTVPTHYCLTELSNDDCWDLFTQHAFVNRNPNDFPELEEIGKNIVQKCRGLPLAVKTVGAERDACMKFEIPYEAKGLRTFLGGDWLFDNLGKMIDEFVQAFKCLRVLSLSNIGELPDSVGDLKHLRYLDIGITEIKHLPDSLCSLYNLQVLILPRCITKLPTHMCKLINLRHLDIDEGADLEEMPPQMGKLKNLRKLPIFIVGKNGGYNARELGELLRQLSGKLIISNLEYVHCTKDATEVMLKDKQDLSELELKWKYDHDTDDSEKERNVLEQLCPPKSLESLTIVNYMGTKFPNWLGDPSFRNMVSIVLKGCKYCFFWPPLGQLPYLKKLEIEGFKGEKVGPEFYGNDSSAIEPRFRSLEYLSFVDMQEWQEWVIFEGEVFPCLRELHISNCPKLSGVLPNELPSLTKLVIIQCKQLVASLPKAPALALHGKLTILNLENAHYLKDATKVMLELKWNGDHDDDSEKKRNVLEQLCPTKNLKSLTIVNYVRTKFPNWLGDPSFRNMVSIVLKDCKNCFFLPPLGQLPYLKKLEIEGFKGEKVGPEFYGNDSSAIEPRFRSLEYLSFENMQEWQEWVIFEGEVFPCLQELYINSCPKLSRGVPNELPSLTKLEIIRCKIQLTSGHYYPSLESIYINGDRQISLWSFSLELFPKLKSIQMRNCENLNSFSASEGCHLNLTSLTINYCPNFVSFLSEVTYAPNLTKISVSFCKKLKSLPEGMPALLPALVTLILIGCPELESFPEEGLPSNLESLHILYCDKLFSRRREWRWHSLRKLREFRVLGHCEESGNFPEEAWLPSTLTHFKISSFRNLKSLNGKGFQHLTSLKSLWLQNCYELQCLPEEGLPTSLSELRIGGCPLLEKRCEEEKGEDWDKIAAIPFIEINRRTIRSPSGGTLLPQKVVLKVELHDDRSKQEAMKSVWGLSGVHSFGMDMDMDKDQKFIVIGDIDPVDVVNKLRKLCHTEILSVGPVKETCLLGERSEVGKFTRTSIDKRVITVAALEGQPVPMFAVYINYRNFIFLPVPLKTVWTCKSGNLQHISAGPHGCWCLFERVLLDDTGSFVGEKTAGPHNYSGVLGKLVCKEEILPLANITVANTFIPAPKSNLSGLIANFSAQRL</sequence>
<dbReference type="Gene3D" id="3.40.50.300">
    <property type="entry name" value="P-loop containing nucleotide triphosphate hydrolases"/>
    <property type="match status" value="2"/>
</dbReference>
<feature type="chain" id="PRO_5014809068" description="HMA domain-containing protein" evidence="6">
    <location>
        <begin position="26"/>
        <end position="1400"/>
    </location>
</feature>
<dbReference type="InterPro" id="IPR032675">
    <property type="entry name" value="LRR_dom_sf"/>
</dbReference>
<dbReference type="Pfam" id="PF25019">
    <property type="entry name" value="LRR_R13L1-DRL21"/>
    <property type="match status" value="2"/>
</dbReference>
<dbReference type="PANTHER" id="PTHR36766">
    <property type="entry name" value="PLANT BROAD-SPECTRUM MILDEW RESISTANCE PROTEIN RPW8"/>
    <property type="match status" value="1"/>
</dbReference>
<protein>
    <recommendedName>
        <fullName evidence="7">HMA domain-containing protein</fullName>
    </recommendedName>
</protein>
<organism evidence="8">
    <name type="scientific">Fagus sylvatica</name>
    <name type="common">Beechnut</name>
    <dbReference type="NCBI Taxonomy" id="28930"/>
    <lineage>
        <taxon>Eukaryota</taxon>
        <taxon>Viridiplantae</taxon>
        <taxon>Streptophyta</taxon>
        <taxon>Embryophyta</taxon>
        <taxon>Tracheophyta</taxon>
        <taxon>Spermatophyta</taxon>
        <taxon>Magnoliopsida</taxon>
        <taxon>eudicotyledons</taxon>
        <taxon>Gunneridae</taxon>
        <taxon>Pentapetalae</taxon>
        <taxon>rosids</taxon>
        <taxon>fabids</taxon>
        <taxon>Fagales</taxon>
        <taxon>Fagaceae</taxon>
        <taxon>Fagus</taxon>
    </lineage>
</organism>